<dbReference type="InterPro" id="IPR017871">
    <property type="entry name" value="ABC_transporter-like_CS"/>
</dbReference>
<organism evidence="6 7">
    <name type="scientific">Paenibacillus faecis</name>
    <dbReference type="NCBI Taxonomy" id="862114"/>
    <lineage>
        <taxon>Bacteria</taxon>
        <taxon>Bacillati</taxon>
        <taxon>Bacillota</taxon>
        <taxon>Bacilli</taxon>
        <taxon>Bacillales</taxon>
        <taxon>Paenibacillaceae</taxon>
        <taxon>Paenibacillus</taxon>
    </lineage>
</organism>
<comment type="caution">
    <text evidence="6">The sequence shown here is derived from an EMBL/GenBank/DDBJ whole genome shotgun (WGS) entry which is preliminary data.</text>
</comment>
<reference evidence="6 7" key="1">
    <citation type="submission" date="2019-08" db="EMBL/GenBank/DDBJ databases">
        <title>Genome sequencing of Paenibacillus faecis DSM 23593(T).</title>
        <authorList>
            <person name="Kook J.-K."/>
            <person name="Park S.-N."/>
            <person name="Lim Y.K."/>
        </authorList>
    </citation>
    <scope>NUCLEOTIDE SEQUENCE [LARGE SCALE GENOMIC DNA]</scope>
    <source>
        <strain evidence="6 7">DSM 23593</strain>
    </source>
</reference>
<dbReference type="FunFam" id="3.40.50.300:FF:000011">
    <property type="entry name" value="Putative ABC transporter ATP-binding component"/>
    <property type="match status" value="1"/>
</dbReference>
<dbReference type="Gene3D" id="3.40.50.300">
    <property type="entry name" value="P-loop containing nucleotide triphosphate hydrolases"/>
    <property type="match status" value="2"/>
</dbReference>
<dbReference type="InterPro" id="IPR027417">
    <property type="entry name" value="P-loop_NTPase"/>
</dbReference>
<gene>
    <name evidence="6" type="ORF">FRY98_14665</name>
</gene>
<name>A0A5D0CPX5_9BACL</name>
<dbReference type="InterPro" id="IPR003593">
    <property type="entry name" value="AAA+_ATPase"/>
</dbReference>
<dbReference type="PROSITE" id="PS50893">
    <property type="entry name" value="ABC_TRANSPORTER_2"/>
    <property type="match status" value="2"/>
</dbReference>
<dbReference type="PANTHER" id="PTHR19211:SF14">
    <property type="entry name" value="ATP-BINDING CASSETTE SUB-FAMILY F MEMBER 1"/>
    <property type="match status" value="1"/>
</dbReference>
<dbReference type="PANTHER" id="PTHR19211">
    <property type="entry name" value="ATP-BINDING TRANSPORT PROTEIN-RELATED"/>
    <property type="match status" value="1"/>
</dbReference>
<evidence type="ECO:0000256" key="2">
    <source>
        <dbReference type="ARBA" id="ARBA00022741"/>
    </source>
</evidence>
<dbReference type="RefSeq" id="WP_148453141.1">
    <property type="nucleotide sequence ID" value="NZ_VSDO01000003.1"/>
</dbReference>
<dbReference type="GO" id="GO:0005524">
    <property type="term" value="F:ATP binding"/>
    <property type="evidence" value="ECO:0007669"/>
    <property type="project" value="UniProtKB-KW"/>
</dbReference>
<dbReference type="OrthoDB" id="9762369at2"/>
<evidence type="ECO:0000256" key="3">
    <source>
        <dbReference type="ARBA" id="ARBA00022840"/>
    </source>
</evidence>
<keyword evidence="2" id="KW-0547">Nucleotide-binding</keyword>
<sequence>MFILKAKNLQKEWNGTTLFSNVSFDVREGDRLALFGRNGVGKTSLLQGLLGRLPFEGGEVQRLLPVREWGWLDQHVLDGSQDRPLLEFVQVGCGEVYAVKREMERLQAELRANGGTAGSLESYSEAYERYLVLDGYAWEVQVEKTLGRLNLPPELWPLPFSALSGGQKTRAQLASILVREPRFVLLDEPTNHLDTDSLLWLEEWARDYTGTILYVSHDRTFIDRTATAVLELEPDGCRIYPGGYTEFRNQKELELRSQEALYKKQEREREELLESIRRYSEWFQQAHHAAGQNDFLRAKSKKNVSRLHAKETALQRLEKDGVEKPREKAGLKMRLEEAAFEASTLLRCENVGFAYAIASREGEADEGGAVRPTQSLQPLVSGLDLAVRRGDRIAVLGPNGSGKSTLLKLMTGQLVPTEGRVVPHPQTRIGYFAQELDDLDEDMTILDSLLVLPGMTQSYARTILGCFLFSREDVFKTIRDLSMGEKCRVAFLKLFFGQANLLVLDEPTNYLDVDTRERVEQALEGYPGAMILVTHDRYLARKTANRLLLLGGTSGPRLYEGTYEEYEADRRERPLSGEEQLRANRREQLGFRLTALMSSPEPEEAEERERLMAEVRDLRHRIAELAKE</sequence>
<dbReference type="AlphaFoldDB" id="A0A5D0CPX5"/>
<protein>
    <submittedName>
        <fullName evidence="6">ABC-F family ATP-binding cassette domain-containing protein</fullName>
    </submittedName>
</protein>
<dbReference type="EMBL" id="VSDO01000003">
    <property type="protein sequence ID" value="TYA11983.1"/>
    <property type="molecule type" value="Genomic_DNA"/>
</dbReference>
<keyword evidence="4" id="KW-0175">Coiled coil</keyword>
<dbReference type="CDD" id="cd03221">
    <property type="entry name" value="ABCF_EF-3"/>
    <property type="match status" value="2"/>
</dbReference>
<dbReference type="PROSITE" id="PS00211">
    <property type="entry name" value="ABC_TRANSPORTER_1"/>
    <property type="match status" value="1"/>
</dbReference>
<evidence type="ECO:0000313" key="7">
    <source>
        <dbReference type="Proteomes" id="UP000325218"/>
    </source>
</evidence>
<feature type="coiled-coil region" evidence="4">
    <location>
        <begin position="248"/>
        <end position="275"/>
    </location>
</feature>
<accession>A0A5D0CPX5</accession>
<dbReference type="Pfam" id="PF12848">
    <property type="entry name" value="ABC_tran_Xtn"/>
    <property type="match status" value="1"/>
</dbReference>
<dbReference type="Proteomes" id="UP000325218">
    <property type="component" value="Unassembled WGS sequence"/>
</dbReference>
<evidence type="ECO:0000259" key="5">
    <source>
        <dbReference type="PROSITE" id="PS50893"/>
    </source>
</evidence>
<dbReference type="InterPro" id="IPR050611">
    <property type="entry name" value="ABCF"/>
</dbReference>
<feature type="domain" description="ABC transporter" evidence="5">
    <location>
        <begin position="346"/>
        <end position="579"/>
    </location>
</feature>
<keyword evidence="7" id="KW-1185">Reference proteome</keyword>
<dbReference type="SUPFAM" id="SSF52540">
    <property type="entry name" value="P-loop containing nucleoside triphosphate hydrolases"/>
    <property type="match status" value="2"/>
</dbReference>
<evidence type="ECO:0000313" key="6">
    <source>
        <dbReference type="EMBL" id="TYA11983.1"/>
    </source>
</evidence>
<evidence type="ECO:0000256" key="1">
    <source>
        <dbReference type="ARBA" id="ARBA00022737"/>
    </source>
</evidence>
<dbReference type="SMART" id="SM00382">
    <property type="entry name" value="AAA"/>
    <property type="match status" value="2"/>
</dbReference>
<feature type="domain" description="ABC transporter" evidence="5">
    <location>
        <begin position="4"/>
        <end position="260"/>
    </location>
</feature>
<dbReference type="NCBIfam" id="NF000355">
    <property type="entry name" value="ribo_prot_ABC_F"/>
    <property type="match status" value="1"/>
</dbReference>
<dbReference type="InterPro" id="IPR032781">
    <property type="entry name" value="ABC_tran_Xtn"/>
</dbReference>
<keyword evidence="3 6" id="KW-0067">ATP-binding</keyword>
<dbReference type="GO" id="GO:0016887">
    <property type="term" value="F:ATP hydrolysis activity"/>
    <property type="evidence" value="ECO:0007669"/>
    <property type="project" value="InterPro"/>
</dbReference>
<dbReference type="InterPro" id="IPR003439">
    <property type="entry name" value="ABC_transporter-like_ATP-bd"/>
</dbReference>
<proteinExistence type="predicted"/>
<dbReference type="Pfam" id="PF00005">
    <property type="entry name" value="ABC_tran"/>
    <property type="match status" value="2"/>
</dbReference>
<evidence type="ECO:0000256" key="4">
    <source>
        <dbReference type="SAM" id="Coils"/>
    </source>
</evidence>
<keyword evidence="1" id="KW-0677">Repeat</keyword>